<dbReference type="RefSeq" id="WP_262434559.1">
    <property type="nucleotide sequence ID" value="NZ_JACRTF010000001.1"/>
</dbReference>
<dbReference type="InterPro" id="IPR016181">
    <property type="entry name" value="Acyl_CoA_acyltransferase"/>
</dbReference>
<dbReference type="Proteomes" id="UP000651085">
    <property type="component" value="Unassembled WGS sequence"/>
</dbReference>
<dbReference type="Pfam" id="PF00583">
    <property type="entry name" value="Acetyltransf_1"/>
    <property type="match status" value="1"/>
</dbReference>
<name>A0A926F7P2_9BACT</name>
<comment type="caution">
    <text evidence="2">The sequence shown here is derived from an EMBL/GenBank/DDBJ whole genome shotgun (WGS) entry which is preliminary data.</text>
</comment>
<gene>
    <name evidence="2" type="ORF">H8744_09210</name>
</gene>
<sequence>MIRLQPIRTSDVQHYQFMENLLINAFPPEEYRSLEELRNYTDHTDNFHNNLILDGNTPIGFITYWDFNNFYYVEHFAIDPNQRNGGYGKSVLEHLSGNLHRPIVLEVEMPVEEMAQRRINFYKRQGFTLWEKEYQQPPYKPGDPFLPMYLMVKGDLQCDRDFEEVKRRIHKEVYNVQ</sequence>
<dbReference type="AlphaFoldDB" id="A0A926F7P2"/>
<dbReference type="SUPFAM" id="SSF55729">
    <property type="entry name" value="Acyl-CoA N-acyltransferases (Nat)"/>
    <property type="match status" value="1"/>
</dbReference>
<accession>A0A926F7P2</accession>
<dbReference type="GO" id="GO:0016747">
    <property type="term" value="F:acyltransferase activity, transferring groups other than amino-acyl groups"/>
    <property type="evidence" value="ECO:0007669"/>
    <property type="project" value="InterPro"/>
</dbReference>
<dbReference type="Gene3D" id="3.40.630.30">
    <property type="match status" value="1"/>
</dbReference>
<protein>
    <submittedName>
        <fullName evidence="2">GNAT family N-acetyltransferase</fullName>
    </submittedName>
</protein>
<keyword evidence="3" id="KW-1185">Reference proteome</keyword>
<evidence type="ECO:0000313" key="2">
    <source>
        <dbReference type="EMBL" id="MBC8593419.1"/>
    </source>
</evidence>
<proteinExistence type="predicted"/>
<evidence type="ECO:0000313" key="3">
    <source>
        <dbReference type="Proteomes" id="UP000651085"/>
    </source>
</evidence>
<evidence type="ECO:0000259" key="1">
    <source>
        <dbReference type="PROSITE" id="PS51186"/>
    </source>
</evidence>
<dbReference type="PROSITE" id="PS51186">
    <property type="entry name" value="GNAT"/>
    <property type="match status" value="1"/>
</dbReference>
<feature type="domain" description="N-acetyltransferase" evidence="1">
    <location>
        <begin position="5"/>
        <end position="153"/>
    </location>
</feature>
<organism evidence="2 3">
    <name type="scientific">Jilunia laotingensis</name>
    <dbReference type="NCBI Taxonomy" id="2763675"/>
    <lineage>
        <taxon>Bacteria</taxon>
        <taxon>Pseudomonadati</taxon>
        <taxon>Bacteroidota</taxon>
        <taxon>Bacteroidia</taxon>
        <taxon>Bacteroidales</taxon>
        <taxon>Bacteroidaceae</taxon>
        <taxon>Jilunia</taxon>
    </lineage>
</organism>
<dbReference type="CDD" id="cd04301">
    <property type="entry name" value="NAT_SF"/>
    <property type="match status" value="1"/>
</dbReference>
<dbReference type="InterPro" id="IPR000182">
    <property type="entry name" value="GNAT_dom"/>
</dbReference>
<dbReference type="EMBL" id="JACRTF010000001">
    <property type="protein sequence ID" value="MBC8593419.1"/>
    <property type="molecule type" value="Genomic_DNA"/>
</dbReference>
<reference evidence="2" key="1">
    <citation type="submission" date="2020-08" db="EMBL/GenBank/DDBJ databases">
        <title>Genome public.</title>
        <authorList>
            <person name="Liu C."/>
            <person name="Sun Q."/>
        </authorList>
    </citation>
    <scope>NUCLEOTIDE SEQUENCE</scope>
    <source>
        <strain evidence="2">N12</strain>
    </source>
</reference>